<organism evidence="6 7">
    <name type="scientific">Ancylomarina longa</name>
    <dbReference type="NCBI Taxonomy" id="2487017"/>
    <lineage>
        <taxon>Bacteria</taxon>
        <taxon>Pseudomonadati</taxon>
        <taxon>Bacteroidota</taxon>
        <taxon>Bacteroidia</taxon>
        <taxon>Marinilabiliales</taxon>
        <taxon>Marinifilaceae</taxon>
        <taxon>Ancylomarina</taxon>
    </lineage>
</organism>
<dbReference type="RefSeq" id="WP_127343320.1">
    <property type="nucleotide sequence ID" value="NZ_RJJX01000007.1"/>
</dbReference>
<evidence type="ECO:0000313" key="7">
    <source>
        <dbReference type="Proteomes" id="UP000282985"/>
    </source>
</evidence>
<evidence type="ECO:0000256" key="2">
    <source>
        <dbReference type="ARBA" id="ARBA00023136"/>
    </source>
</evidence>
<evidence type="ECO:0000259" key="5">
    <source>
        <dbReference type="PROSITE" id="PS51123"/>
    </source>
</evidence>
<dbReference type="InterPro" id="IPR019734">
    <property type="entry name" value="TPR_rpt"/>
</dbReference>
<comment type="subcellular location">
    <subcellularLocation>
        <location evidence="1">Cell outer membrane</location>
    </subcellularLocation>
</comment>
<dbReference type="Proteomes" id="UP000282985">
    <property type="component" value="Unassembled WGS sequence"/>
</dbReference>
<dbReference type="Pfam" id="PF07676">
    <property type="entry name" value="PD40"/>
    <property type="match status" value="3"/>
</dbReference>
<dbReference type="PANTHER" id="PTHR30329">
    <property type="entry name" value="STATOR ELEMENT OF FLAGELLAR MOTOR COMPLEX"/>
    <property type="match status" value="1"/>
</dbReference>
<dbReference type="InterPro" id="IPR011990">
    <property type="entry name" value="TPR-like_helical_dom_sf"/>
</dbReference>
<evidence type="ECO:0000256" key="3">
    <source>
        <dbReference type="ARBA" id="ARBA00023237"/>
    </source>
</evidence>
<dbReference type="SUPFAM" id="SSF103088">
    <property type="entry name" value="OmpA-like"/>
    <property type="match status" value="1"/>
</dbReference>
<dbReference type="AlphaFoldDB" id="A0A434AVV7"/>
<dbReference type="InterPro" id="IPR011659">
    <property type="entry name" value="WD40"/>
</dbReference>
<dbReference type="OrthoDB" id="1110381at2"/>
<dbReference type="EMBL" id="RJJX01000007">
    <property type="protein sequence ID" value="RUT78622.1"/>
    <property type="molecule type" value="Genomic_DNA"/>
</dbReference>
<dbReference type="Pfam" id="PF00691">
    <property type="entry name" value="OmpA"/>
    <property type="match status" value="1"/>
</dbReference>
<evidence type="ECO:0000256" key="1">
    <source>
        <dbReference type="ARBA" id="ARBA00004442"/>
    </source>
</evidence>
<dbReference type="PANTHER" id="PTHR30329:SF21">
    <property type="entry name" value="LIPOPROTEIN YIAD-RELATED"/>
    <property type="match status" value="1"/>
</dbReference>
<dbReference type="SUPFAM" id="SSF82171">
    <property type="entry name" value="DPP6 N-terminal domain-like"/>
    <property type="match status" value="1"/>
</dbReference>
<evidence type="ECO:0000313" key="6">
    <source>
        <dbReference type="EMBL" id="RUT78622.1"/>
    </source>
</evidence>
<dbReference type="Gene3D" id="2.120.10.30">
    <property type="entry name" value="TolB, C-terminal domain"/>
    <property type="match status" value="1"/>
</dbReference>
<evidence type="ECO:0000256" key="4">
    <source>
        <dbReference type="PROSITE-ProRule" id="PRU00473"/>
    </source>
</evidence>
<dbReference type="InterPro" id="IPR006665">
    <property type="entry name" value="OmpA-like"/>
</dbReference>
<gene>
    <name evidence="6" type="ORF">DLK05_07225</name>
</gene>
<dbReference type="CDD" id="cd07185">
    <property type="entry name" value="OmpA_C-like"/>
    <property type="match status" value="1"/>
</dbReference>
<dbReference type="Gene3D" id="1.25.40.10">
    <property type="entry name" value="Tetratricopeptide repeat domain"/>
    <property type="match status" value="1"/>
</dbReference>
<dbReference type="SMART" id="SM00028">
    <property type="entry name" value="TPR"/>
    <property type="match status" value="3"/>
</dbReference>
<keyword evidence="3" id="KW-0998">Cell outer membrane</keyword>
<dbReference type="InterPro" id="IPR036737">
    <property type="entry name" value="OmpA-like_sf"/>
</dbReference>
<protein>
    <submittedName>
        <fullName evidence="6">Tetratricopeptide repeat protein</fullName>
    </submittedName>
</protein>
<dbReference type="InterPro" id="IPR006664">
    <property type="entry name" value="OMP_bac"/>
</dbReference>
<accession>A0A434AVV7</accession>
<dbReference type="SUPFAM" id="SSF48452">
    <property type="entry name" value="TPR-like"/>
    <property type="match status" value="1"/>
</dbReference>
<comment type="caution">
    <text evidence="6">The sequence shown here is derived from an EMBL/GenBank/DDBJ whole genome shotgun (WGS) entry which is preliminary data.</text>
</comment>
<proteinExistence type="predicted"/>
<dbReference type="GO" id="GO:0009279">
    <property type="term" value="C:cell outer membrane"/>
    <property type="evidence" value="ECO:0007669"/>
    <property type="project" value="UniProtKB-SubCell"/>
</dbReference>
<dbReference type="InterPro" id="IPR050330">
    <property type="entry name" value="Bact_OuterMem_StrucFunc"/>
</dbReference>
<keyword evidence="7" id="KW-1185">Reference proteome</keyword>
<keyword evidence="2 4" id="KW-0472">Membrane</keyword>
<sequence length="645" mass="72787">MQKPLLIFFLLVIIGSNSIGQKKYSVKSKKAISYYEMAAEHYRNREDQKALQDLNNAIHQKGSFVEAWLFKADVLHALGKTKEEILAYQKAIAIDAAFFPTVHFNLGNAYLKIGKYALAKAEYKDFLAYPNISVRNKSLASKRSDICKHAIAMMENPVDFHPVNLGAAINSENDEYWPSLTADESVLVFTRLSPKKKEVKLKWQEDFWFSVQVDSIWQPAKMLSANINTSSNEGAQSITADGRYMYFTACNRPEGLGRCDIYYAVREGENWSTPINLGKPINTAAWEAQPSISADGRILYFVSNRKSGKGKMDIWQSYLQETMADGRQRWSSPINVSINTRDNEMSPFIHASNQYLVFATDGREGMGGFDLYKSIKTVNGNWSKPKNMGYPINTYGDEIGLVINAKGDRAYFSSDRLEGKGKDIFAFDLPVELQPPSVSWLKGKVFDADNKKPLYASVLLIDLVSKDTLAQIHSDQINGKYLLCLPAGKEYLFAAEVDNYLFYSDHFSLLENQQKSKPQRLDIPLQSIKSGNEVVLRNVFFDLDSWEILPQSEIELNRLLLLLQNHLNLKIEIGGYTDNTGTTVHNTQLSRNRAKAVCDYLISKGVVADRLSYKGYGSDKPISSNNSAKGRALNRRTEFRIIGDK</sequence>
<feature type="domain" description="OmpA-like" evidence="5">
    <location>
        <begin position="530"/>
        <end position="645"/>
    </location>
</feature>
<dbReference type="PROSITE" id="PS51123">
    <property type="entry name" value="OMPA_2"/>
    <property type="match status" value="1"/>
</dbReference>
<dbReference type="PRINTS" id="PR01021">
    <property type="entry name" value="OMPADOMAIN"/>
</dbReference>
<dbReference type="Gene3D" id="3.30.1330.60">
    <property type="entry name" value="OmpA-like domain"/>
    <property type="match status" value="1"/>
</dbReference>
<reference evidence="6 7" key="1">
    <citation type="submission" date="2018-11" db="EMBL/GenBank/DDBJ databases">
        <title>Parancylomarina longa gen. nov., sp. nov., isolated from sediments of southern Okinawa.</title>
        <authorList>
            <person name="Fu T."/>
        </authorList>
    </citation>
    <scope>NUCLEOTIDE SEQUENCE [LARGE SCALE GENOMIC DNA]</scope>
    <source>
        <strain evidence="6 7">T3-2 S1-C</strain>
    </source>
</reference>
<dbReference type="Pfam" id="PF13414">
    <property type="entry name" value="TPR_11"/>
    <property type="match status" value="1"/>
</dbReference>
<dbReference type="InterPro" id="IPR011042">
    <property type="entry name" value="6-blade_b-propeller_TolB-like"/>
</dbReference>
<name>A0A434AVV7_9BACT</name>